<dbReference type="Gene3D" id="3.20.20.80">
    <property type="entry name" value="Glycosidases"/>
    <property type="match status" value="1"/>
</dbReference>
<keyword evidence="2" id="KW-0472">Membrane</keyword>
<protein>
    <recommendedName>
        <fullName evidence="5">Glycoside hydrolase family 71 protein</fullName>
    </recommendedName>
</protein>
<keyword evidence="2" id="KW-0812">Transmembrane</keyword>
<dbReference type="CDD" id="cd11577">
    <property type="entry name" value="GH71"/>
    <property type="match status" value="1"/>
</dbReference>
<evidence type="ECO:0000256" key="2">
    <source>
        <dbReference type="SAM" id="Phobius"/>
    </source>
</evidence>
<proteinExistence type="predicted"/>
<evidence type="ECO:0008006" key="5">
    <source>
        <dbReference type="Google" id="ProtNLM"/>
    </source>
</evidence>
<dbReference type="GO" id="GO:0051118">
    <property type="term" value="F:glucan endo-1,3-alpha-glucosidase activity"/>
    <property type="evidence" value="ECO:0007669"/>
    <property type="project" value="InterPro"/>
</dbReference>
<dbReference type="AlphaFoldDB" id="A0A9Q3J217"/>
<keyword evidence="4" id="KW-1185">Reference proteome</keyword>
<dbReference type="OrthoDB" id="3257981at2759"/>
<evidence type="ECO:0000256" key="1">
    <source>
        <dbReference type="SAM" id="MobiDB-lite"/>
    </source>
</evidence>
<dbReference type="EMBL" id="AVOT02060720">
    <property type="protein sequence ID" value="MBW0554143.1"/>
    <property type="molecule type" value="Genomic_DNA"/>
</dbReference>
<feature type="region of interest" description="Disordered" evidence="1">
    <location>
        <begin position="75"/>
        <end position="103"/>
    </location>
</feature>
<reference evidence="3" key="1">
    <citation type="submission" date="2021-03" db="EMBL/GenBank/DDBJ databases">
        <title>Draft genome sequence of rust myrtle Austropuccinia psidii MF-1, a brazilian biotype.</title>
        <authorList>
            <person name="Quecine M.C."/>
            <person name="Pachon D.M.R."/>
            <person name="Bonatelli M.L."/>
            <person name="Correr F.H."/>
            <person name="Franceschini L.M."/>
            <person name="Leite T.F."/>
            <person name="Margarido G.R.A."/>
            <person name="Almeida C.A."/>
            <person name="Ferrarezi J.A."/>
            <person name="Labate C.A."/>
        </authorList>
    </citation>
    <scope>NUCLEOTIDE SEQUENCE</scope>
    <source>
        <strain evidence="3">MF-1</strain>
    </source>
</reference>
<feature type="transmembrane region" description="Helical" evidence="2">
    <location>
        <begin position="7"/>
        <end position="27"/>
    </location>
</feature>
<dbReference type="Pfam" id="PF03659">
    <property type="entry name" value="Glyco_hydro_71"/>
    <property type="match status" value="1"/>
</dbReference>
<evidence type="ECO:0000313" key="4">
    <source>
        <dbReference type="Proteomes" id="UP000765509"/>
    </source>
</evidence>
<comment type="caution">
    <text evidence="3">The sequence shown here is derived from an EMBL/GenBank/DDBJ whole genome shotgun (WGS) entry which is preliminary data.</text>
</comment>
<keyword evidence="2" id="KW-1133">Transmembrane helix</keyword>
<accession>A0A9Q3J217</accession>
<dbReference type="Proteomes" id="UP000765509">
    <property type="component" value="Unassembled WGS sequence"/>
</dbReference>
<feature type="compositionally biased region" description="Acidic residues" evidence="1">
    <location>
        <begin position="94"/>
        <end position="103"/>
    </location>
</feature>
<organism evidence="3 4">
    <name type="scientific">Austropuccinia psidii MF-1</name>
    <dbReference type="NCBI Taxonomy" id="1389203"/>
    <lineage>
        <taxon>Eukaryota</taxon>
        <taxon>Fungi</taxon>
        <taxon>Dikarya</taxon>
        <taxon>Basidiomycota</taxon>
        <taxon>Pucciniomycotina</taxon>
        <taxon>Pucciniomycetes</taxon>
        <taxon>Pucciniales</taxon>
        <taxon>Sphaerophragmiaceae</taxon>
        <taxon>Austropuccinia</taxon>
    </lineage>
</organism>
<evidence type="ECO:0000313" key="3">
    <source>
        <dbReference type="EMBL" id="MBW0554143.1"/>
    </source>
</evidence>
<sequence length="580" mass="65679">MIRNFRLIRVIIWIWLSIYYFINSLPYSSINSINSFNSINSINQDEDDLNHLKLNSNSNSSILLANKNSSNSNQIFNLKNLEPDPQPDPHPDPDLDQEEEEDDDNDYEAYYYSKYGLIPKYVFAHVVAGNAQNYTKQDWISDIKTAQNAHIDAFAINIGTDLSNDHQLPIIYDSAKELGFKIFLSFDMVYYAYPASSKDIRDRVLKFAKHKAQFKYRGKTFLSTFSGETPSTYMDLNQNYTAAWCALKASLRGHGVETYFLPGWTGIKPSTSRCADGLLSWDAWPHHQNLSITSDQLTHNLTIQENIYFPDKASMLASRALNKTFAAPISPLFFKHLNPSEKDNYIYRSDDWMMVNRYTNLIKQDPSPEFIELLTWNDYGESHYLRDPQPSANLPLGIVSAHQYVDGFPHAAFLNLLAYFNQWYKNGEPPLVNQTTIYVWYRPHVKGAVATSDTLPAPAFANLTEDRIYAYIIPAPNSTVRSVRILSGYQVLEQALFTPNLTSPSVVSSNLCEIVEDPSNNNEAQVDGTGILLSAPLEPGNQLIELLGARGETIVSLQGKEVAALPEKYNFNYWSGSIAV</sequence>
<name>A0A9Q3J217_9BASI</name>
<dbReference type="InterPro" id="IPR005197">
    <property type="entry name" value="Glyco_hydro_71"/>
</dbReference>
<gene>
    <name evidence="3" type="ORF">O181_093858</name>
</gene>